<evidence type="ECO:0000313" key="2">
    <source>
        <dbReference type="Proteomes" id="UP001056120"/>
    </source>
</evidence>
<reference evidence="2" key="1">
    <citation type="journal article" date="2022" name="Mol. Ecol. Resour.">
        <title>The genomes of chicory, endive, great burdock and yacon provide insights into Asteraceae palaeo-polyploidization history and plant inulin production.</title>
        <authorList>
            <person name="Fan W."/>
            <person name="Wang S."/>
            <person name="Wang H."/>
            <person name="Wang A."/>
            <person name="Jiang F."/>
            <person name="Liu H."/>
            <person name="Zhao H."/>
            <person name="Xu D."/>
            <person name="Zhang Y."/>
        </authorList>
    </citation>
    <scope>NUCLEOTIDE SEQUENCE [LARGE SCALE GENOMIC DNA]</scope>
    <source>
        <strain evidence="2">cv. Yunnan</strain>
    </source>
</reference>
<organism evidence="1 2">
    <name type="scientific">Smallanthus sonchifolius</name>
    <dbReference type="NCBI Taxonomy" id="185202"/>
    <lineage>
        <taxon>Eukaryota</taxon>
        <taxon>Viridiplantae</taxon>
        <taxon>Streptophyta</taxon>
        <taxon>Embryophyta</taxon>
        <taxon>Tracheophyta</taxon>
        <taxon>Spermatophyta</taxon>
        <taxon>Magnoliopsida</taxon>
        <taxon>eudicotyledons</taxon>
        <taxon>Gunneridae</taxon>
        <taxon>Pentapetalae</taxon>
        <taxon>asterids</taxon>
        <taxon>campanulids</taxon>
        <taxon>Asterales</taxon>
        <taxon>Asteraceae</taxon>
        <taxon>Asteroideae</taxon>
        <taxon>Heliantheae alliance</taxon>
        <taxon>Millerieae</taxon>
        <taxon>Smallanthus</taxon>
    </lineage>
</organism>
<evidence type="ECO:0000313" key="1">
    <source>
        <dbReference type="EMBL" id="KAI3820317.1"/>
    </source>
</evidence>
<protein>
    <submittedName>
        <fullName evidence="1">Uncharacterized protein</fullName>
    </submittedName>
</protein>
<reference evidence="1 2" key="2">
    <citation type="journal article" date="2022" name="Mol. Ecol. Resour.">
        <title>The genomes of chicory, endive, great burdock and yacon provide insights into Asteraceae paleo-polyploidization history and plant inulin production.</title>
        <authorList>
            <person name="Fan W."/>
            <person name="Wang S."/>
            <person name="Wang H."/>
            <person name="Wang A."/>
            <person name="Jiang F."/>
            <person name="Liu H."/>
            <person name="Zhao H."/>
            <person name="Xu D."/>
            <person name="Zhang Y."/>
        </authorList>
    </citation>
    <scope>NUCLEOTIDE SEQUENCE [LARGE SCALE GENOMIC DNA]</scope>
    <source>
        <strain evidence="2">cv. Yunnan</strain>
        <tissue evidence="1">Leaves</tissue>
    </source>
</reference>
<comment type="caution">
    <text evidence="1">The sequence shown here is derived from an EMBL/GenBank/DDBJ whole genome shotgun (WGS) entry which is preliminary data.</text>
</comment>
<proteinExistence type="predicted"/>
<keyword evidence="2" id="KW-1185">Reference proteome</keyword>
<sequence length="164" mass="18797">MIFVCDNDLNCYDLNNLLEVGKHVLLSYILYDPLKCTCIFFISLSLFSNNVFTRSAAGSLKFKKILLRRNKKDTIRIHKDGSEKRNKELICNSAIETKAASRIIFSTSKEPEEPAVLALFPGFQCYNWSFSCIFSSFNYKARGLANRNQNFMWVVRHGSVSDSQ</sequence>
<gene>
    <name evidence="1" type="ORF">L1987_07862</name>
</gene>
<dbReference type="Proteomes" id="UP001056120">
    <property type="component" value="Linkage Group LG03"/>
</dbReference>
<name>A0ACB9JM33_9ASTR</name>
<dbReference type="EMBL" id="CM042020">
    <property type="protein sequence ID" value="KAI3820317.1"/>
    <property type="molecule type" value="Genomic_DNA"/>
</dbReference>
<accession>A0ACB9JM33</accession>